<dbReference type="EMBL" id="JAWDGP010003160">
    <property type="protein sequence ID" value="KAK3776944.1"/>
    <property type="molecule type" value="Genomic_DNA"/>
</dbReference>
<feature type="region of interest" description="Disordered" evidence="1">
    <location>
        <begin position="1"/>
        <end position="66"/>
    </location>
</feature>
<name>A0AAE0ZWQ9_9GAST</name>
<dbReference type="PANTHER" id="PTHR47272:SF1">
    <property type="entry name" value="PIGGYBAC TRANSPOSABLE ELEMENT-DERIVED PROTEIN 3-LIKE"/>
    <property type="match status" value="1"/>
</dbReference>
<dbReference type="InterPro" id="IPR029526">
    <property type="entry name" value="PGBD"/>
</dbReference>
<evidence type="ECO:0000313" key="3">
    <source>
        <dbReference type="EMBL" id="KAK3776944.1"/>
    </source>
</evidence>
<feature type="domain" description="PiggyBac transposable element-derived protein" evidence="2">
    <location>
        <begin position="132"/>
        <end position="478"/>
    </location>
</feature>
<evidence type="ECO:0000313" key="4">
    <source>
        <dbReference type="Proteomes" id="UP001283361"/>
    </source>
</evidence>
<comment type="caution">
    <text evidence="3">The sequence shown here is derived from an EMBL/GenBank/DDBJ whole genome shotgun (WGS) entry which is preliminary data.</text>
</comment>
<evidence type="ECO:0000259" key="2">
    <source>
        <dbReference type="Pfam" id="PF13843"/>
    </source>
</evidence>
<evidence type="ECO:0000256" key="1">
    <source>
        <dbReference type="SAM" id="MobiDB-lite"/>
    </source>
</evidence>
<reference evidence="3" key="1">
    <citation type="journal article" date="2023" name="G3 (Bethesda)">
        <title>A reference genome for the long-term kleptoplast-retaining sea slug Elysia crispata morphotype clarki.</title>
        <authorList>
            <person name="Eastman K.E."/>
            <person name="Pendleton A.L."/>
            <person name="Shaikh M.A."/>
            <person name="Suttiyut T."/>
            <person name="Ogas R."/>
            <person name="Tomko P."/>
            <person name="Gavelis G."/>
            <person name="Widhalm J.R."/>
            <person name="Wisecaver J.H."/>
        </authorList>
    </citation>
    <scope>NUCLEOTIDE SEQUENCE</scope>
    <source>
        <strain evidence="3">ECLA1</strain>
    </source>
</reference>
<organism evidence="3 4">
    <name type="scientific">Elysia crispata</name>
    <name type="common">lettuce slug</name>
    <dbReference type="NCBI Taxonomy" id="231223"/>
    <lineage>
        <taxon>Eukaryota</taxon>
        <taxon>Metazoa</taxon>
        <taxon>Spiralia</taxon>
        <taxon>Lophotrochozoa</taxon>
        <taxon>Mollusca</taxon>
        <taxon>Gastropoda</taxon>
        <taxon>Heterobranchia</taxon>
        <taxon>Euthyneura</taxon>
        <taxon>Panpulmonata</taxon>
        <taxon>Sacoglossa</taxon>
        <taxon>Placobranchoidea</taxon>
        <taxon>Plakobranchidae</taxon>
        <taxon>Elysia</taxon>
    </lineage>
</organism>
<dbReference type="Pfam" id="PF13843">
    <property type="entry name" value="DDE_Tnp_1_7"/>
    <property type="match status" value="1"/>
</dbReference>
<gene>
    <name evidence="3" type="ORF">RRG08_042303</name>
</gene>
<dbReference type="AlphaFoldDB" id="A0AAE0ZWQ9"/>
<protein>
    <recommendedName>
        <fullName evidence="2">PiggyBac transposable element-derived protein domain-containing protein</fullName>
    </recommendedName>
</protein>
<feature type="compositionally biased region" description="Basic residues" evidence="1">
    <location>
        <begin position="42"/>
        <end position="58"/>
    </location>
</feature>
<keyword evidence="4" id="KW-1185">Reference proteome</keyword>
<proteinExistence type="predicted"/>
<sequence>MSQSIFDNFEAGASDYEISDSESDYIPSASESSDDEVEKNAKKGKQGKKEKRGKKKASKSSFLPDSDDDWDEVDGLTLAEYRARLQAIDEDEDRALAELLNKPTWVDMPFNPPDFNFKGQLETAPDDGMLKTPYQFFKELVTDDMIENIQKNTNDYALEKNGKELKTGKKEIEAFIGIYLRRGLLQASYVRAFWESDTRYPHVADVMARDRFEALASNLHFVKNGDITEADRNKDRMWKLRPWLNGLKQSMAKIPPEKHHSVDEIMVPFKGRSVLKQYIRGKPHPWGIKLWGRAGASGMLYDFEVYQGSITEKGTDSIGVGGDVVIRMTSGLPSVCHLLSASSKRQIQFIGTVRPNRLKGLDLKSEKQLKKEGRGSCDSKVELNSNVFALRWYDNRAVNIVSTYKGVEPRKMVKRWDKKERKTVEVPCPDAIVEYNKFMGGIDLLDSLSALYKYRVRTKRWYLKVFYHTVTMALVTSWLWYRRHCVLLNVKHVKLSVFQARVATALIETKRPVGRPSSSPLLGPPARKVCKRKSPVDDVRKDGIDHLPDWAVKRDRCQNCNAHAHMKCMKCDVSLCVNKDRNCFFAYHKA</sequence>
<dbReference type="PANTHER" id="PTHR47272">
    <property type="entry name" value="DDE_TNP_1_7 DOMAIN-CONTAINING PROTEIN"/>
    <property type="match status" value="1"/>
</dbReference>
<accession>A0AAE0ZWQ9</accession>
<dbReference type="Proteomes" id="UP001283361">
    <property type="component" value="Unassembled WGS sequence"/>
</dbReference>